<accession>A0AAV3R186</accession>
<proteinExistence type="predicted"/>
<protein>
    <submittedName>
        <fullName evidence="2">Uncharacterized protein</fullName>
    </submittedName>
</protein>
<dbReference type="AlphaFoldDB" id="A0AAV3R186"/>
<comment type="caution">
    <text evidence="2">The sequence shown here is derived from an EMBL/GenBank/DDBJ whole genome shotgun (WGS) entry which is preliminary data.</text>
</comment>
<evidence type="ECO:0000256" key="1">
    <source>
        <dbReference type="SAM" id="MobiDB-lite"/>
    </source>
</evidence>
<feature type="compositionally biased region" description="Low complexity" evidence="1">
    <location>
        <begin position="8"/>
        <end position="22"/>
    </location>
</feature>
<reference evidence="2 3" key="1">
    <citation type="submission" date="2024-01" db="EMBL/GenBank/DDBJ databases">
        <title>The complete chloroplast genome sequence of Lithospermum erythrorhizon: insights into the phylogenetic relationship among Boraginaceae species and the maternal lineages of purple gromwells.</title>
        <authorList>
            <person name="Okada T."/>
            <person name="Watanabe K."/>
        </authorList>
    </citation>
    <scope>NUCLEOTIDE SEQUENCE [LARGE SCALE GENOMIC DNA]</scope>
</reference>
<sequence>MLFGTRVPPSSDTPFSTSSSGTSYPLTNFVSYDIFSSAHRGFLASITAGVDPRSYSQTLRGRGWFDAMKAEISALEINGTWSLVEIPKDKKALERSLYEAPPGFEQGKAG</sequence>
<evidence type="ECO:0000313" key="2">
    <source>
        <dbReference type="EMBL" id="GAA0169605.1"/>
    </source>
</evidence>
<feature type="region of interest" description="Disordered" evidence="1">
    <location>
        <begin position="1"/>
        <end position="22"/>
    </location>
</feature>
<dbReference type="EMBL" id="BAABME010006909">
    <property type="protein sequence ID" value="GAA0169605.1"/>
    <property type="molecule type" value="Genomic_DNA"/>
</dbReference>
<evidence type="ECO:0000313" key="3">
    <source>
        <dbReference type="Proteomes" id="UP001454036"/>
    </source>
</evidence>
<keyword evidence="3" id="KW-1185">Reference proteome</keyword>
<organism evidence="2 3">
    <name type="scientific">Lithospermum erythrorhizon</name>
    <name type="common">Purple gromwell</name>
    <name type="synonym">Lithospermum officinale var. erythrorhizon</name>
    <dbReference type="NCBI Taxonomy" id="34254"/>
    <lineage>
        <taxon>Eukaryota</taxon>
        <taxon>Viridiplantae</taxon>
        <taxon>Streptophyta</taxon>
        <taxon>Embryophyta</taxon>
        <taxon>Tracheophyta</taxon>
        <taxon>Spermatophyta</taxon>
        <taxon>Magnoliopsida</taxon>
        <taxon>eudicotyledons</taxon>
        <taxon>Gunneridae</taxon>
        <taxon>Pentapetalae</taxon>
        <taxon>asterids</taxon>
        <taxon>lamiids</taxon>
        <taxon>Boraginales</taxon>
        <taxon>Boraginaceae</taxon>
        <taxon>Boraginoideae</taxon>
        <taxon>Lithospermeae</taxon>
        <taxon>Lithospermum</taxon>
    </lineage>
</organism>
<dbReference type="Proteomes" id="UP001454036">
    <property type="component" value="Unassembled WGS sequence"/>
</dbReference>
<gene>
    <name evidence="2" type="ORF">LIER_24051</name>
</gene>
<name>A0AAV3R186_LITER</name>